<dbReference type="InterPro" id="IPR020549">
    <property type="entry name" value="YbeY_CS"/>
</dbReference>
<gene>
    <name evidence="7" type="ORF">ZIOFF_044361</name>
</gene>
<keyword evidence="5" id="KW-0472">Membrane</keyword>
<dbReference type="EMBL" id="JACMSC010000012">
    <property type="protein sequence ID" value="KAG6496494.1"/>
    <property type="molecule type" value="Genomic_DNA"/>
</dbReference>
<dbReference type="PANTHER" id="PTHR46201:SF3">
    <property type="entry name" value="OS01G0877500 PROTEIN"/>
    <property type="match status" value="1"/>
</dbReference>
<keyword evidence="8" id="KW-1185">Reference proteome</keyword>
<dbReference type="Pfam" id="PF00628">
    <property type="entry name" value="PHD"/>
    <property type="match status" value="1"/>
</dbReference>
<dbReference type="PROSITE" id="PS01359">
    <property type="entry name" value="ZF_PHD_1"/>
    <property type="match status" value="1"/>
</dbReference>
<dbReference type="InterPro" id="IPR058054">
    <property type="entry name" value="Znf_MS1-like"/>
</dbReference>
<feature type="region of interest" description="Disordered" evidence="4">
    <location>
        <begin position="188"/>
        <end position="213"/>
    </location>
</feature>
<evidence type="ECO:0000259" key="6">
    <source>
        <dbReference type="SMART" id="SM00249"/>
    </source>
</evidence>
<dbReference type="InterPro" id="IPR013083">
    <property type="entry name" value="Znf_RING/FYVE/PHD"/>
</dbReference>
<dbReference type="Proteomes" id="UP000734854">
    <property type="component" value="Unassembled WGS sequence"/>
</dbReference>
<dbReference type="InterPro" id="IPR019787">
    <property type="entry name" value="Znf_PHD-finger"/>
</dbReference>
<dbReference type="CDD" id="cd15556">
    <property type="entry name" value="PHD_MMD1_like"/>
    <property type="match status" value="1"/>
</dbReference>
<dbReference type="InterPro" id="IPR011011">
    <property type="entry name" value="Znf_FYVE_PHD"/>
</dbReference>
<feature type="compositionally biased region" description="Pro residues" evidence="4">
    <location>
        <begin position="337"/>
        <end position="346"/>
    </location>
</feature>
<dbReference type="GO" id="GO:0008270">
    <property type="term" value="F:zinc ion binding"/>
    <property type="evidence" value="ECO:0007669"/>
    <property type="project" value="UniProtKB-KW"/>
</dbReference>
<evidence type="ECO:0000256" key="4">
    <source>
        <dbReference type="SAM" id="MobiDB-lite"/>
    </source>
</evidence>
<dbReference type="AlphaFoldDB" id="A0A8J5KUE8"/>
<keyword evidence="1" id="KW-0479">Metal-binding</keyword>
<dbReference type="Gene3D" id="3.30.40.10">
    <property type="entry name" value="Zinc/RING finger domain, C3HC4 (zinc finger)"/>
    <property type="match status" value="1"/>
</dbReference>
<keyword evidence="2" id="KW-0863">Zinc-finger</keyword>
<keyword evidence="5" id="KW-0812">Transmembrane</keyword>
<protein>
    <recommendedName>
        <fullName evidence="6">Zinc finger PHD-type domain-containing protein</fullName>
    </recommendedName>
</protein>
<sequence length="886" mass="97887">MAFLLSLRVQQCLSSIMIKERNFGNVTSPDLPYASSLFRFSLTHFTFCVLEPPISLPFFSCIAAFLFKSDGGNYNVTIAFKSDQSKPSVMLVIANLPLLRNAVFAFHCSFLSVLIHFCELGSIEGLVSVFSFIPKTIATFIICPINRNLSLAQLVPYQEPVLCISLLHVQMHKNCIYDGEQGVTSDTMNGFGESSKPWGGDSSTPSEPAYSKDGSWKDLETSMSSISFGLAATAILIAMFLVMAIFEHVIKPRASFLRPRSIAQASREVGQPHGHTIAIEKLQNSHTALAVDFPVLMPGQAFPTFIAQPSPLPCQREGMQWPSHDADPGLNPRSALPSPPPSPPSVGPMVVNDRLQKRAKRRVTAAPFDLLTFPDDDGAVGLDGPFRDNVRLFLSLHGRPLAPPPILASSSTPSADGPHLLTRRVPFCVGSVDGQEGTPAPDVELYVLEEEVLRSKSIYCDQCRVVGKRYHFIIRNDNDSLSSAGVACIRCGTLLSFSNSRCFSCHCEISYDSYDGWANSLFKDDTHLLHGIVHANGYGHLLRVIGREGGSKYITGFDIMSFWDRLCKMLHARMVSIMDISKKHGMDYRLFMLSSLAIPAIDHQGPLWLPHFFFHSPTTGDKSAKVAAVGALCAWPREQVDLAKATAIIGKHVGDELVVVALYNPESKTIEYRHYDEPALSMLPTNPFIIAIWCYVEIVDSPDNYAALPPELLVMPVDATIIDLKLKVTKAFQEMYLVFQRFQAEKLVHFEDASDLTPIKTLFGSRGVAQISGRCYSNDQSLGQYRKERGLNIWVVDCSCGANDDDGERMMACDACGVWHHTRCAGVDDLEMVPVSFFCEKCTNSIKCRRRASEWLKNGNPLRRCTDEMGSAFTSSDRLECLTTAG</sequence>
<dbReference type="SMART" id="SM00249">
    <property type="entry name" value="PHD"/>
    <property type="match status" value="1"/>
</dbReference>
<name>A0A8J5KUE8_ZINOF</name>
<feature type="region of interest" description="Disordered" evidence="4">
    <location>
        <begin position="314"/>
        <end position="347"/>
    </location>
</feature>
<keyword evidence="5" id="KW-1133">Transmembrane helix</keyword>
<dbReference type="Pfam" id="PF25565">
    <property type="entry name" value="Ubiquitin_At1g33420"/>
    <property type="match status" value="1"/>
</dbReference>
<dbReference type="PROSITE" id="PS01306">
    <property type="entry name" value="UPF0054"/>
    <property type="match status" value="1"/>
</dbReference>
<accession>A0A8J5KUE8</accession>
<feature type="domain" description="Zinc finger PHD-type" evidence="6">
    <location>
        <begin position="797"/>
        <end position="843"/>
    </location>
</feature>
<dbReference type="InterPro" id="IPR057765">
    <property type="entry name" value="MS1-like_ubiquitin"/>
</dbReference>
<feature type="transmembrane region" description="Helical" evidence="5">
    <location>
        <begin position="226"/>
        <end position="246"/>
    </location>
</feature>
<evidence type="ECO:0000256" key="5">
    <source>
        <dbReference type="SAM" id="Phobius"/>
    </source>
</evidence>
<dbReference type="InterPro" id="IPR019786">
    <property type="entry name" value="Zinc_finger_PHD-type_CS"/>
</dbReference>
<proteinExistence type="predicted"/>
<dbReference type="InterPro" id="IPR001965">
    <property type="entry name" value="Znf_PHD"/>
</dbReference>
<evidence type="ECO:0000256" key="1">
    <source>
        <dbReference type="ARBA" id="ARBA00022723"/>
    </source>
</evidence>
<evidence type="ECO:0000313" key="7">
    <source>
        <dbReference type="EMBL" id="KAG6496494.1"/>
    </source>
</evidence>
<comment type="caution">
    <text evidence="7">The sequence shown here is derived from an EMBL/GenBank/DDBJ whole genome shotgun (WGS) entry which is preliminary data.</text>
</comment>
<organism evidence="7 8">
    <name type="scientific">Zingiber officinale</name>
    <name type="common">Ginger</name>
    <name type="synonym">Amomum zingiber</name>
    <dbReference type="NCBI Taxonomy" id="94328"/>
    <lineage>
        <taxon>Eukaryota</taxon>
        <taxon>Viridiplantae</taxon>
        <taxon>Streptophyta</taxon>
        <taxon>Embryophyta</taxon>
        <taxon>Tracheophyta</taxon>
        <taxon>Spermatophyta</taxon>
        <taxon>Magnoliopsida</taxon>
        <taxon>Liliopsida</taxon>
        <taxon>Zingiberales</taxon>
        <taxon>Zingiberaceae</taxon>
        <taxon>Zingiber</taxon>
    </lineage>
</organism>
<keyword evidence="3" id="KW-0862">Zinc</keyword>
<reference evidence="7 8" key="1">
    <citation type="submission" date="2020-08" db="EMBL/GenBank/DDBJ databases">
        <title>Plant Genome Project.</title>
        <authorList>
            <person name="Zhang R.-G."/>
        </authorList>
    </citation>
    <scope>NUCLEOTIDE SEQUENCE [LARGE SCALE GENOMIC DNA]</scope>
    <source>
        <tissue evidence="7">Rhizome</tissue>
    </source>
</reference>
<dbReference type="PANTHER" id="PTHR46201">
    <property type="entry name" value="PHD FINGER PROTEIN MALE MEIOCYTE DEATH 1-RELATED"/>
    <property type="match status" value="1"/>
</dbReference>
<evidence type="ECO:0000256" key="3">
    <source>
        <dbReference type="ARBA" id="ARBA00022833"/>
    </source>
</evidence>
<evidence type="ECO:0000313" key="8">
    <source>
        <dbReference type="Proteomes" id="UP000734854"/>
    </source>
</evidence>
<evidence type="ECO:0000256" key="2">
    <source>
        <dbReference type="ARBA" id="ARBA00022771"/>
    </source>
</evidence>
<dbReference type="SUPFAM" id="SSF57903">
    <property type="entry name" value="FYVE/PHD zinc finger"/>
    <property type="match status" value="1"/>
</dbReference>